<evidence type="ECO:0000313" key="1">
    <source>
        <dbReference type="EMBL" id="MCO1659278.1"/>
    </source>
</evidence>
<dbReference type="InterPro" id="IPR029058">
    <property type="entry name" value="AB_hydrolase_fold"/>
</dbReference>
<comment type="caution">
    <text evidence="1">The sequence shown here is derived from an EMBL/GenBank/DDBJ whole genome shotgun (WGS) entry which is preliminary data.</text>
</comment>
<dbReference type="Gene3D" id="3.40.50.1820">
    <property type="entry name" value="alpha/beta hydrolase"/>
    <property type="match status" value="1"/>
</dbReference>
<organism evidence="1 2">
    <name type="scientific">Pseudonocardia humida</name>
    <dbReference type="NCBI Taxonomy" id="2800819"/>
    <lineage>
        <taxon>Bacteria</taxon>
        <taxon>Bacillati</taxon>
        <taxon>Actinomycetota</taxon>
        <taxon>Actinomycetes</taxon>
        <taxon>Pseudonocardiales</taxon>
        <taxon>Pseudonocardiaceae</taxon>
        <taxon>Pseudonocardia</taxon>
    </lineage>
</organism>
<reference evidence="1" key="1">
    <citation type="submission" date="2021-04" db="EMBL/GenBank/DDBJ databases">
        <title>Pseudonocardia sp. nov., isolated from sandy soil of mangrove forest.</title>
        <authorList>
            <person name="Zan Z."/>
            <person name="Huang R."/>
            <person name="Liu W."/>
        </authorList>
    </citation>
    <scope>NUCLEOTIDE SEQUENCE</scope>
    <source>
        <strain evidence="1">S2-4</strain>
    </source>
</reference>
<evidence type="ECO:0000313" key="2">
    <source>
        <dbReference type="Proteomes" id="UP001165283"/>
    </source>
</evidence>
<sequence length="141" mass="15437">MLAWRSARGLLGARVVDRMAGEGATDEMREQAARSARDPEAIRAMARMLARMDAHMSEVDAVLSAPGARFPDVPVTVLAAGVRPERMPRKYLDHVDESHRRLAGLAPRGRVVVAEGATHQVPYERPDAVLQHVAWVLGAVR</sequence>
<name>A0ABT1A8C3_9PSEU</name>
<accession>A0ABT1A8C3</accession>
<protein>
    <recommendedName>
        <fullName evidence="3">Alpha/beta hydrolase family protein</fullName>
    </recommendedName>
</protein>
<dbReference type="Proteomes" id="UP001165283">
    <property type="component" value="Unassembled WGS sequence"/>
</dbReference>
<proteinExistence type="predicted"/>
<evidence type="ECO:0008006" key="3">
    <source>
        <dbReference type="Google" id="ProtNLM"/>
    </source>
</evidence>
<dbReference type="EMBL" id="JAGSOV010000063">
    <property type="protein sequence ID" value="MCO1659278.1"/>
    <property type="molecule type" value="Genomic_DNA"/>
</dbReference>
<gene>
    <name evidence="1" type="ORF">KDL28_29820</name>
</gene>
<keyword evidence="2" id="KW-1185">Reference proteome</keyword>
<dbReference type="SUPFAM" id="SSF53474">
    <property type="entry name" value="alpha/beta-Hydrolases"/>
    <property type="match status" value="1"/>
</dbReference>
<dbReference type="RefSeq" id="WP_252444062.1">
    <property type="nucleotide sequence ID" value="NZ_JAGSOV010000063.1"/>
</dbReference>